<dbReference type="eggNOG" id="COG0673">
    <property type="taxonomic scope" value="Bacteria"/>
</dbReference>
<evidence type="ECO:0000259" key="2">
    <source>
        <dbReference type="Pfam" id="PF22725"/>
    </source>
</evidence>
<dbReference type="GO" id="GO:0000166">
    <property type="term" value="F:nucleotide binding"/>
    <property type="evidence" value="ECO:0007669"/>
    <property type="project" value="InterPro"/>
</dbReference>
<dbReference type="AlphaFoldDB" id="C8W4F7"/>
<dbReference type="Proteomes" id="UP000002217">
    <property type="component" value="Chromosome"/>
</dbReference>
<evidence type="ECO:0000313" key="3">
    <source>
        <dbReference type="EMBL" id="ACV62025.1"/>
    </source>
</evidence>
<dbReference type="PANTHER" id="PTHR43377">
    <property type="entry name" value="BILIVERDIN REDUCTASE A"/>
    <property type="match status" value="1"/>
</dbReference>
<organism evidence="3 4">
    <name type="scientific">Desulfofarcimen acetoxidans (strain ATCC 49208 / DSM 771 / KCTC 5769 / VKM B-1644 / 5575)</name>
    <name type="common">Desulfotomaculum acetoxidans</name>
    <dbReference type="NCBI Taxonomy" id="485916"/>
    <lineage>
        <taxon>Bacteria</taxon>
        <taxon>Bacillati</taxon>
        <taxon>Bacillota</taxon>
        <taxon>Clostridia</taxon>
        <taxon>Eubacteriales</taxon>
        <taxon>Peptococcaceae</taxon>
        <taxon>Desulfofarcimen</taxon>
    </lineage>
</organism>
<dbReference type="InterPro" id="IPR000683">
    <property type="entry name" value="Gfo/Idh/MocA-like_OxRdtase_N"/>
</dbReference>
<accession>C8W4F7</accession>
<protein>
    <submittedName>
        <fullName evidence="3">Oxidoreductase domain protein</fullName>
    </submittedName>
</protein>
<dbReference type="HOGENOM" id="CLU_023194_10_2_9"/>
<dbReference type="Gene3D" id="3.40.50.720">
    <property type="entry name" value="NAD(P)-binding Rossmann-like Domain"/>
    <property type="match status" value="1"/>
</dbReference>
<reference evidence="3 4" key="1">
    <citation type="journal article" date="2009" name="Stand. Genomic Sci.">
        <title>Complete genome sequence of Desulfotomaculum acetoxidans type strain (5575).</title>
        <authorList>
            <person name="Spring S."/>
            <person name="Lapidus A."/>
            <person name="Schroder M."/>
            <person name="Gleim D."/>
            <person name="Sims D."/>
            <person name="Meincke L."/>
            <person name="Glavina Del Rio T."/>
            <person name="Tice H."/>
            <person name="Copeland A."/>
            <person name="Cheng J.F."/>
            <person name="Lucas S."/>
            <person name="Chen F."/>
            <person name="Nolan M."/>
            <person name="Bruce D."/>
            <person name="Goodwin L."/>
            <person name="Pitluck S."/>
            <person name="Ivanova N."/>
            <person name="Mavromatis K."/>
            <person name="Mikhailova N."/>
            <person name="Pati A."/>
            <person name="Chen A."/>
            <person name="Palaniappan K."/>
            <person name="Land M."/>
            <person name="Hauser L."/>
            <person name="Chang Y.J."/>
            <person name="Jeffries C.D."/>
            <person name="Chain P."/>
            <person name="Saunders E."/>
            <person name="Brettin T."/>
            <person name="Detter J.C."/>
            <person name="Goker M."/>
            <person name="Bristow J."/>
            <person name="Eisen J.A."/>
            <person name="Markowitz V."/>
            <person name="Hugenholtz P."/>
            <person name="Kyrpides N.C."/>
            <person name="Klenk H.P."/>
            <person name="Han C."/>
        </authorList>
    </citation>
    <scope>NUCLEOTIDE SEQUENCE [LARGE SCALE GENOMIC DNA]</scope>
    <source>
        <strain evidence="4">ATCC 49208 / DSM 771 / VKM B-1644</strain>
    </source>
</reference>
<evidence type="ECO:0000259" key="1">
    <source>
        <dbReference type="Pfam" id="PF01408"/>
    </source>
</evidence>
<dbReference type="OrthoDB" id="9783105at2"/>
<dbReference type="Pfam" id="PF01408">
    <property type="entry name" value="GFO_IDH_MocA"/>
    <property type="match status" value="1"/>
</dbReference>
<dbReference type="RefSeq" id="WP_015756740.1">
    <property type="nucleotide sequence ID" value="NC_013216.1"/>
</dbReference>
<dbReference type="STRING" id="485916.Dtox_1139"/>
<dbReference type="PANTHER" id="PTHR43377:SF6">
    <property type="entry name" value="GFO_IDH_MOCA-LIKE OXIDOREDUCTASE N-TERMINAL DOMAIN-CONTAINING PROTEIN"/>
    <property type="match status" value="1"/>
</dbReference>
<dbReference type="EMBL" id="CP001720">
    <property type="protein sequence ID" value="ACV62025.1"/>
    <property type="molecule type" value="Genomic_DNA"/>
</dbReference>
<evidence type="ECO:0000313" key="4">
    <source>
        <dbReference type="Proteomes" id="UP000002217"/>
    </source>
</evidence>
<sequence length="317" mass="35966">MIGIGLIGCGAWGLNYLKTFAEIPEANILHVCDQNENILEELSSNYPQIRTTTNYQDLLDDEQVSGAVIATPPQSHFAIAANFLMRNKAVLVEKPITLSYIDTDRLIKLSQKNNTLLMAGHIMEYHPAVVKLQDYINQGILGELRYILLERANLGKIRSDVSVLWDLAVHDLSIVRYLVNQEPRWVSAHGESYLQDGIHDIVAINMGFANNLFVKLHCNWMYPLKRRQIIVAGGRTMAALDDTRDDFKLQIIPYNGDITMPKLERTPPLTSQCKHFVDCLQTGDEPKTGVRDMAWVMKVMDLIEQSLFSNSARLHFR</sequence>
<gene>
    <name evidence="3" type="ordered locus">Dtox_1139</name>
</gene>
<dbReference type="InterPro" id="IPR036291">
    <property type="entry name" value="NAD(P)-bd_dom_sf"/>
</dbReference>
<dbReference type="KEGG" id="dae:Dtox_1139"/>
<proteinExistence type="predicted"/>
<dbReference type="InterPro" id="IPR055170">
    <property type="entry name" value="GFO_IDH_MocA-like_dom"/>
</dbReference>
<feature type="domain" description="Gfo/Idh/MocA-like oxidoreductase N-terminal" evidence="1">
    <location>
        <begin position="3"/>
        <end position="121"/>
    </location>
</feature>
<dbReference type="Gene3D" id="3.30.360.10">
    <property type="entry name" value="Dihydrodipicolinate Reductase, domain 2"/>
    <property type="match status" value="1"/>
</dbReference>
<dbReference type="InterPro" id="IPR051450">
    <property type="entry name" value="Gfo/Idh/MocA_Oxidoreductases"/>
</dbReference>
<dbReference type="SUPFAM" id="SSF55347">
    <property type="entry name" value="Glyceraldehyde-3-phosphate dehydrogenase-like, C-terminal domain"/>
    <property type="match status" value="1"/>
</dbReference>
<dbReference type="SUPFAM" id="SSF51735">
    <property type="entry name" value="NAD(P)-binding Rossmann-fold domains"/>
    <property type="match status" value="1"/>
</dbReference>
<keyword evidence="4" id="KW-1185">Reference proteome</keyword>
<dbReference type="Pfam" id="PF22725">
    <property type="entry name" value="GFO_IDH_MocA_C3"/>
    <property type="match status" value="1"/>
</dbReference>
<feature type="domain" description="GFO/IDH/MocA-like oxidoreductase" evidence="2">
    <location>
        <begin position="131"/>
        <end position="234"/>
    </location>
</feature>
<name>C8W4F7_DESAS</name>